<evidence type="ECO:0000313" key="3">
    <source>
        <dbReference type="Proteomes" id="UP000789396"/>
    </source>
</evidence>
<evidence type="ECO:0000313" key="2">
    <source>
        <dbReference type="EMBL" id="CAG8489651.1"/>
    </source>
</evidence>
<gene>
    <name evidence="2" type="ORF">RFULGI_LOCUS1922</name>
</gene>
<evidence type="ECO:0000256" key="1">
    <source>
        <dbReference type="SAM" id="MobiDB-lite"/>
    </source>
</evidence>
<name>A0A9N8ZF80_9GLOM</name>
<dbReference type="AlphaFoldDB" id="A0A9N8ZF80"/>
<reference evidence="2" key="1">
    <citation type="submission" date="2021-06" db="EMBL/GenBank/DDBJ databases">
        <authorList>
            <person name="Kallberg Y."/>
            <person name="Tangrot J."/>
            <person name="Rosling A."/>
        </authorList>
    </citation>
    <scope>NUCLEOTIDE SEQUENCE</scope>
    <source>
        <strain evidence="2">IN212</strain>
    </source>
</reference>
<proteinExistence type="predicted"/>
<organism evidence="2 3">
    <name type="scientific">Racocetra fulgida</name>
    <dbReference type="NCBI Taxonomy" id="60492"/>
    <lineage>
        <taxon>Eukaryota</taxon>
        <taxon>Fungi</taxon>
        <taxon>Fungi incertae sedis</taxon>
        <taxon>Mucoromycota</taxon>
        <taxon>Glomeromycotina</taxon>
        <taxon>Glomeromycetes</taxon>
        <taxon>Diversisporales</taxon>
        <taxon>Gigasporaceae</taxon>
        <taxon>Racocetra</taxon>
    </lineage>
</organism>
<dbReference type="EMBL" id="CAJVPZ010001328">
    <property type="protein sequence ID" value="CAG8489651.1"/>
    <property type="molecule type" value="Genomic_DNA"/>
</dbReference>
<feature type="region of interest" description="Disordered" evidence="1">
    <location>
        <begin position="1"/>
        <end position="45"/>
    </location>
</feature>
<keyword evidence="3" id="KW-1185">Reference proteome</keyword>
<dbReference type="Proteomes" id="UP000789396">
    <property type="component" value="Unassembled WGS sequence"/>
</dbReference>
<accession>A0A9N8ZF80</accession>
<protein>
    <submittedName>
        <fullName evidence="2">4488_t:CDS:1</fullName>
    </submittedName>
</protein>
<sequence>MAMSQQDEERLQEESLEQVQETLDKGDEDEDEEKLFEELEKDDDSVIANLRERRMEQLKQEYASEKL</sequence>
<comment type="caution">
    <text evidence="2">The sequence shown here is derived from an EMBL/GenBank/DDBJ whole genome shotgun (WGS) entry which is preliminary data.</text>
</comment>
<feature type="compositionally biased region" description="Acidic residues" evidence="1">
    <location>
        <begin position="26"/>
        <end position="45"/>
    </location>
</feature>